<name>A0A2X0R4B2_BROTH</name>
<evidence type="ECO:0000313" key="2">
    <source>
        <dbReference type="Proteomes" id="UP000270190"/>
    </source>
</evidence>
<organism evidence="1 2">
    <name type="scientific">Brochothrix thermosphacta</name>
    <name type="common">Microbacterium thermosphactum</name>
    <dbReference type="NCBI Taxonomy" id="2756"/>
    <lineage>
        <taxon>Bacteria</taxon>
        <taxon>Bacillati</taxon>
        <taxon>Bacillota</taxon>
        <taxon>Bacilli</taxon>
        <taxon>Bacillales</taxon>
        <taxon>Listeriaceae</taxon>
        <taxon>Brochothrix</taxon>
    </lineage>
</organism>
<gene>
    <name evidence="1" type="ORF">BTBSAS_300014</name>
</gene>
<evidence type="ECO:0000313" key="1">
    <source>
        <dbReference type="EMBL" id="SPP28930.1"/>
    </source>
</evidence>
<dbReference type="Proteomes" id="UP000270190">
    <property type="component" value="Unassembled WGS sequence"/>
</dbReference>
<proteinExistence type="predicted"/>
<sequence length="47" mass="5657">MIWIYKQVKKNNFIIEGAEMIQHFKVKIDNFTDNEVAHYNIVEKTSQ</sequence>
<dbReference type="AlphaFoldDB" id="A0A2X0R4B2"/>
<dbReference type="EMBL" id="OUNC01000024">
    <property type="protein sequence ID" value="SPP28930.1"/>
    <property type="molecule type" value="Genomic_DNA"/>
</dbReference>
<dbReference type="RefSeq" id="WP_183117393.1">
    <property type="nucleotide sequence ID" value="NZ_CBCPKC010000004.1"/>
</dbReference>
<accession>A0A2X0R4B2</accession>
<protein>
    <submittedName>
        <fullName evidence="1">Uncharacterized protein</fullName>
    </submittedName>
</protein>
<reference evidence="2" key="1">
    <citation type="submission" date="2018-04" db="EMBL/GenBank/DDBJ databases">
        <authorList>
            <person name="Illikoud N."/>
        </authorList>
    </citation>
    <scope>NUCLEOTIDE SEQUENCE [LARGE SCALE GENOMIC DNA]</scope>
</reference>